<dbReference type="AlphaFoldDB" id="A0A561EBH8"/>
<evidence type="ECO:0000256" key="1">
    <source>
        <dbReference type="ARBA" id="ARBA00004651"/>
    </source>
</evidence>
<feature type="compositionally biased region" description="Basic and acidic residues" evidence="6">
    <location>
        <begin position="49"/>
        <end position="71"/>
    </location>
</feature>
<keyword evidence="4 7" id="KW-1133">Transmembrane helix</keyword>
<evidence type="ECO:0000256" key="4">
    <source>
        <dbReference type="ARBA" id="ARBA00022989"/>
    </source>
</evidence>
<feature type="transmembrane region" description="Helical" evidence="7">
    <location>
        <begin position="222"/>
        <end position="242"/>
    </location>
</feature>
<feature type="compositionally biased region" description="Basic and acidic residues" evidence="6">
    <location>
        <begin position="94"/>
        <end position="109"/>
    </location>
</feature>
<feature type="transmembrane region" description="Helical" evidence="7">
    <location>
        <begin position="497"/>
        <end position="514"/>
    </location>
</feature>
<dbReference type="InterPro" id="IPR036259">
    <property type="entry name" value="MFS_trans_sf"/>
</dbReference>
<feature type="transmembrane region" description="Helical" evidence="7">
    <location>
        <begin position="248"/>
        <end position="266"/>
    </location>
</feature>
<feature type="region of interest" description="Disordered" evidence="6">
    <location>
        <begin position="555"/>
        <end position="647"/>
    </location>
</feature>
<dbReference type="RefSeq" id="WP_246104533.1">
    <property type="nucleotide sequence ID" value="NZ_VIVQ01000001.1"/>
</dbReference>
<keyword evidence="5 7" id="KW-0472">Membrane</keyword>
<sequence>MTRDGSPSRRQRRRMERDRAFSPGAPASESTRPIRRDRPGRDSTSGIRPRTERIDPSERAYDVSYDHRAAYEPDSSDVDAPTHPGANPLGSRTDSGDHPGDSMHNKRDAAVSAGRTVGRGAGAAARLAATASRTTVRVARRASEAQGAGESGLARLIQVHAFSSAGDAAVTIGLAGTVFFSVSSAQAKSSVLLFLCLTMLPFAVVAPFIGPLLDRYRHGRRWAIGTTLAIRAFLCWVLAQAVQDKSTWLFPVALCVLVASKAYLVTRSAAAPRLLPDQLTLVKANGRLSLAGVIGAAVAGGLAGTAAKLGGAPWALRMGALLFAIGTVLAILLPPKVDSAVGEKPAPSGLATGGGSKYGITASVVTALRANVGLRWLSGFLTIFLAFLVRIHPFPGWEDRKTLLLALVVGAAGAGNSLGTVMGSLLRIASPKVIVLGTLVADAILAVVAAVHFSLSTAIAVGLVAGIGQQLGKLALDSQIQDTVPEHMRTSVFGRSETLLQLSWVIGGIIAVAIPSDATLGMVLAAVLLVGWASVVLVWHTGRELPLPARVKSANPMARRQRPVTGEPAETVPYDAGPAAGSARPQETGVTLPAAPSAPSAPAQQSTSRDRGTADTIGVRRSDVAAYRHDGDQPADGRQPRRPGGWR</sequence>
<evidence type="ECO:0000256" key="2">
    <source>
        <dbReference type="ARBA" id="ARBA00022475"/>
    </source>
</evidence>
<organism evidence="8 9">
    <name type="scientific">Rudaeicoccus suwonensis</name>
    <dbReference type="NCBI Taxonomy" id="657409"/>
    <lineage>
        <taxon>Bacteria</taxon>
        <taxon>Bacillati</taxon>
        <taxon>Actinomycetota</taxon>
        <taxon>Actinomycetes</taxon>
        <taxon>Micrococcales</taxon>
        <taxon>Dermacoccaceae</taxon>
        <taxon>Rudaeicoccus</taxon>
    </lineage>
</organism>
<dbReference type="SUPFAM" id="SSF103473">
    <property type="entry name" value="MFS general substrate transporter"/>
    <property type="match status" value="1"/>
</dbReference>
<dbReference type="PANTHER" id="PTHR23513:SF18">
    <property type="entry name" value="INTEGRAL MEMBRANE PROTEIN"/>
    <property type="match status" value="1"/>
</dbReference>
<dbReference type="Proteomes" id="UP000318297">
    <property type="component" value="Unassembled WGS sequence"/>
</dbReference>
<feature type="transmembrane region" description="Helical" evidence="7">
    <location>
        <begin position="287"/>
        <end position="308"/>
    </location>
</feature>
<evidence type="ECO:0000256" key="5">
    <source>
        <dbReference type="ARBA" id="ARBA00023136"/>
    </source>
</evidence>
<gene>
    <name evidence="8" type="ORF">BKA23_1801</name>
</gene>
<dbReference type="InterPro" id="IPR011701">
    <property type="entry name" value="MFS"/>
</dbReference>
<feature type="region of interest" description="Disordered" evidence="6">
    <location>
        <begin position="1"/>
        <end position="114"/>
    </location>
</feature>
<comment type="caution">
    <text evidence="8">The sequence shown here is derived from an EMBL/GenBank/DDBJ whole genome shotgun (WGS) entry which is preliminary data.</text>
</comment>
<dbReference type="Gene3D" id="1.20.1250.20">
    <property type="entry name" value="MFS general substrate transporter like domains"/>
    <property type="match status" value="1"/>
</dbReference>
<feature type="compositionally biased region" description="Basic and acidic residues" evidence="6">
    <location>
        <begin position="32"/>
        <end position="41"/>
    </location>
</feature>
<keyword evidence="3 7" id="KW-0812">Transmembrane</keyword>
<feature type="transmembrane region" description="Helical" evidence="7">
    <location>
        <begin position="314"/>
        <end position="334"/>
    </location>
</feature>
<keyword evidence="2" id="KW-1003">Cell membrane</keyword>
<accession>A0A561EBH8</accession>
<feature type="transmembrane region" description="Helical" evidence="7">
    <location>
        <begin position="165"/>
        <end position="185"/>
    </location>
</feature>
<comment type="subcellular location">
    <subcellularLocation>
        <location evidence="1">Cell membrane</location>
        <topology evidence="1">Multi-pass membrane protein</topology>
    </subcellularLocation>
</comment>
<feature type="transmembrane region" description="Helical" evidence="7">
    <location>
        <begin position="191"/>
        <end position="210"/>
    </location>
</feature>
<dbReference type="GO" id="GO:0005886">
    <property type="term" value="C:plasma membrane"/>
    <property type="evidence" value="ECO:0007669"/>
    <property type="project" value="UniProtKB-SubCell"/>
</dbReference>
<dbReference type="Pfam" id="PF07690">
    <property type="entry name" value="MFS_1"/>
    <property type="match status" value="1"/>
</dbReference>
<feature type="compositionally biased region" description="Basic and acidic residues" evidence="6">
    <location>
        <begin position="608"/>
        <end position="632"/>
    </location>
</feature>
<evidence type="ECO:0000256" key="6">
    <source>
        <dbReference type="SAM" id="MobiDB-lite"/>
    </source>
</evidence>
<proteinExistence type="predicted"/>
<dbReference type="GO" id="GO:0022857">
    <property type="term" value="F:transmembrane transporter activity"/>
    <property type="evidence" value="ECO:0007669"/>
    <property type="project" value="InterPro"/>
</dbReference>
<evidence type="ECO:0000256" key="3">
    <source>
        <dbReference type="ARBA" id="ARBA00022692"/>
    </source>
</evidence>
<evidence type="ECO:0000313" key="9">
    <source>
        <dbReference type="Proteomes" id="UP000318297"/>
    </source>
</evidence>
<feature type="transmembrane region" description="Helical" evidence="7">
    <location>
        <begin position="433"/>
        <end position="453"/>
    </location>
</feature>
<feature type="transmembrane region" description="Helical" evidence="7">
    <location>
        <begin position="520"/>
        <end position="540"/>
    </location>
</feature>
<dbReference type="PANTHER" id="PTHR23513">
    <property type="entry name" value="INTEGRAL MEMBRANE EFFLUX PROTEIN-RELATED"/>
    <property type="match status" value="1"/>
</dbReference>
<feature type="transmembrane region" description="Helical" evidence="7">
    <location>
        <begin position="372"/>
        <end position="391"/>
    </location>
</feature>
<feature type="compositionally biased region" description="Low complexity" evidence="6">
    <location>
        <begin position="593"/>
        <end position="606"/>
    </location>
</feature>
<evidence type="ECO:0000313" key="8">
    <source>
        <dbReference type="EMBL" id="TWE12973.1"/>
    </source>
</evidence>
<dbReference type="EMBL" id="VIVQ01000001">
    <property type="protein sequence ID" value="TWE12973.1"/>
    <property type="molecule type" value="Genomic_DNA"/>
</dbReference>
<reference evidence="8 9" key="1">
    <citation type="submission" date="2019-06" db="EMBL/GenBank/DDBJ databases">
        <title>Sequencing the genomes of 1000 actinobacteria strains.</title>
        <authorList>
            <person name="Klenk H.-P."/>
        </authorList>
    </citation>
    <scope>NUCLEOTIDE SEQUENCE [LARGE SCALE GENOMIC DNA]</scope>
    <source>
        <strain evidence="8 9">DSM 19560</strain>
    </source>
</reference>
<protein>
    <submittedName>
        <fullName evidence="8">Na+/melibiose symporter-like transporter</fullName>
    </submittedName>
</protein>
<evidence type="ECO:0000256" key="7">
    <source>
        <dbReference type="SAM" id="Phobius"/>
    </source>
</evidence>
<keyword evidence="9" id="KW-1185">Reference proteome</keyword>
<feature type="transmembrane region" description="Helical" evidence="7">
    <location>
        <begin position="403"/>
        <end position="426"/>
    </location>
</feature>
<dbReference type="CDD" id="cd06173">
    <property type="entry name" value="MFS_MefA_like"/>
    <property type="match status" value="1"/>
</dbReference>
<name>A0A561EBH8_9MICO</name>